<evidence type="ECO:0000313" key="3">
    <source>
        <dbReference type="Proteomes" id="UP000762676"/>
    </source>
</evidence>
<dbReference type="Proteomes" id="UP000762676">
    <property type="component" value="Unassembled WGS sequence"/>
</dbReference>
<dbReference type="AlphaFoldDB" id="A0AAV4H3E7"/>
<comment type="caution">
    <text evidence="2">The sequence shown here is derived from an EMBL/GenBank/DDBJ whole genome shotgun (WGS) entry which is preliminary data.</text>
</comment>
<name>A0AAV4H3E7_9GAST</name>
<sequence>MSGLRHVYMNRACGFNPENRSHSYLTLMIPVTVHDIDRAGDVVNFLHALVRHFLTRRKSGRPKTNIQRQTAMTGQEAKQLSLFTWLLTETLGETEPGWQCKQQTSQRSDTRVRKNPVGL</sequence>
<dbReference type="EMBL" id="BMAT01008756">
    <property type="protein sequence ID" value="GFR91990.1"/>
    <property type="molecule type" value="Genomic_DNA"/>
</dbReference>
<evidence type="ECO:0000256" key="1">
    <source>
        <dbReference type="SAM" id="MobiDB-lite"/>
    </source>
</evidence>
<organism evidence="2 3">
    <name type="scientific">Elysia marginata</name>
    <dbReference type="NCBI Taxonomy" id="1093978"/>
    <lineage>
        <taxon>Eukaryota</taxon>
        <taxon>Metazoa</taxon>
        <taxon>Spiralia</taxon>
        <taxon>Lophotrochozoa</taxon>
        <taxon>Mollusca</taxon>
        <taxon>Gastropoda</taxon>
        <taxon>Heterobranchia</taxon>
        <taxon>Euthyneura</taxon>
        <taxon>Panpulmonata</taxon>
        <taxon>Sacoglossa</taxon>
        <taxon>Placobranchoidea</taxon>
        <taxon>Plakobranchidae</taxon>
        <taxon>Elysia</taxon>
    </lineage>
</organism>
<evidence type="ECO:0000313" key="2">
    <source>
        <dbReference type="EMBL" id="GFR91990.1"/>
    </source>
</evidence>
<proteinExistence type="predicted"/>
<feature type="region of interest" description="Disordered" evidence="1">
    <location>
        <begin position="97"/>
        <end position="119"/>
    </location>
</feature>
<protein>
    <submittedName>
        <fullName evidence="2">Uncharacterized protein</fullName>
    </submittedName>
</protein>
<accession>A0AAV4H3E7</accession>
<gene>
    <name evidence="2" type="ORF">ElyMa_004341700</name>
</gene>
<reference evidence="2 3" key="1">
    <citation type="journal article" date="2021" name="Elife">
        <title>Chloroplast acquisition without the gene transfer in kleptoplastic sea slugs, Plakobranchus ocellatus.</title>
        <authorList>
            <person name="Maeda T."/>
            <person name="Takahashi S."/>
            <person name="Yoshida T."/>
            <person name="Shimamura S."/>
            <person name="Takaki Y."/>
            <person name="Nagai Y."/>
            <person name="Toyoda A."/>
            <person name="Suzuki Y."/>
            <person name="Arimoto A."/>
            <person name="Ishii H."/>
            <person name="Satoh N."/>
            <person name="Nishiyama T."/>
            <person name="Hasebe M."/>
            <person name="Maruyama T."/>
            <person name="Minagawa J."/>
            <person name="Obokata J."/>
            <person name="Shigenobu S."/>
        </authorList>
    </citation>
    <scope>NUCLEOTIDE SEQUENCE [LARGE SCALE GENOMIC DNA]</scope>
</reference>
<keyword evidence="3" id="KW-1185">Reference proteome</keyword>